<protein>
    <submittedName>
        <fullName evidence="3">DUF4878 domain-containing protein</fullName>
    </submittedName>
</protein>
<feature type="chain" id="PRO_5045342868" evidence="2">
    <location>
        <begin position="22"/>
        <end position="139"/>
    </location>
</feature>
<gene>
    <name evidence="3" type="ORF">HPS55_04995</name>
</gene>
<dbReference type="PROSITE" id="PS51257">
    <property type="entry name" value="PROKAR_LIPOPROTEIN"/>
    <property type="match status" value="1"/>
</dbReference>
<feature type="region of interest" description="Disordered" evidence="1">
    <location>
        <begin position="78"/>
        <end position="102"/>
    </location>
</feature>
<evidence type="ECO:0000313" key="4">
    <source>
        <dbReference type="Proteomes" id="UP001193734"/>
    </source>
</evidence>
<evidence type="ECO:0000256" key="2">
    <source>
        <dbReference type="SAM" id="SignalP"/>
    </source>
</evidence>
<feature type="signal peptide" evidence="2">
    <location>
        <begin position="1"/>
        <end position="21"/>
    </location>
</feature>
<keyword evidence="2" id="KW-0732">Signal</keyword>
<keyword evidence="4" id="KW-1185">Reference proteome</keyword>
<dbReference type="GeneID" id="82157115"/>
<evidence type="ECO:0000313" key="3">
    <source>
        <dbReference type="EMBL" id="NPE13689.1"/>
    </source>
</evidence>
<evidence type="ECO:0000256" key="1">
    <source>
        <dbReference type="SAM" id="MobiDB-lite"/>
    </source>
</evidence>
<comment type="caution">
    <text evidence="3">The sequence shown here is derived from an EMBL/GenBank/DDBJ whole genome shotgun (WGS) entry which is preliminary data.</text>
</comment>
<accession>A0ABX2ASQ6</accession>
<dbReference type="Proteomes" id="UP001193734">
    <property type="component" value="Unassembled WGS sequence"/>
</dbReference>
<dbReference type="Gene3D" id="3.10.450.50">
    <property type="match status" value="1"/>
</dbReference>
<name>A0ABX2ASQ6_9BACT</name>
<sequence>MKRLFKVAFLFIVVMAMCACGGGNTPSAVAEKAMDCFVDEDYEGYVDLIYIKNEDTRDKEKLEQEKKQYVAMLKEKVTKSAEKSGKKPKSAKAVSEEISEDGEKATVEMKITYDDGTEDTNKMKMCKDKNGNWRVDAGK</sequence>
<organism evidence="3 4">
    <name type="scientific">Xylanibacter rodentium</name>
    <dbReference type="NCBI Taxonomy" id="2736289"/>
    <lineage>
        <taxon>Bacteria</taxon>
        <taxon>Pseudomonadati</taxon>
        <taxon>Bacteroidota</taxon>
        <taxon>Bacteroidia</taxon>
        <taxon>Bacteroidales</taxon>
        <taxon>Prevotellaceae</taxon>
        <taxon>Xylanibacter</taxon>
    </lineage>
</organism>
<proteinExistence type="predicted"/>
<reference evidence="3 4" key="1">
    <citation type="submission" date="2020-05" db="EMBL/GenBank/DDBJ databases">
        <title>Distinct polysaccharide utilization as determinants for interspecies competition between intestinal Prevotella spp.</title>
        <authorList>
            <person name="Galvez E.J.C."/>
            <person name="Iljazovic A."/>
            <person name="Strowig T."/>
        </authorList>
    </citation>
    <scope>NUCLEOTIDE SEQUENCE [LARGE SCALE GENOMIC DNA]</scope>
    <source>
        <strain evidence="3 4">PROD</strain>
    </source>
</reference>
<dbReference type="EMBL" id="JABKKE010000006">
    <property type="protein sequence ID" value="NPE13689.1"/>
    <property type="molecule type" value="Genomic_DNA"/>
</dbReference>
<dbReference type="RefSeq" id="WP_172177008.1">
    <property type="nucleotide sequence ID" value="NZ_CASGIA010000002.1"/>
</dbReference>